<name>A0A0P0YXA3_9HYPH</name>
<dbReference type="PANTHER" id="PTHR48111:SF1">
    <property type="entry name" value="TWO-COMPONENT RESPONSE REGULATOR ORR33"/>
    <property type="match status" value="1"/>
</dbReference>
<feature type="modified residue" description="4-aspartylphosphate" evidence="6">
    <location>
        <position position="57"/>
    </location>
</feature>
<dbReference type="PROSITE" id="PS50043">
    <property type="entry name" value="HTH_LUXR_2"/>
    <property type="match status" value="1"/>
</dbReference>
<dbReference type="InterPro" id="IPR011006">
    <property type="entry name" value="CheY-like_superfamily"/>
</dbReference>
<dbReference type="GO" id="GO:0006355">
    <property type="term" value="P:regulation of DNA-templated transcription"/>
    <property type="evidence" value="ECO:0007669"/>
    <property type="project" value="InterPro"/>
</dbReference>
<dbReference type="Pfam" id="PF00196">
    <property type="entry name" value="GerE"/>
    <property type="match status" value="1"/>
</dbReference>
<dbReference type="GO" id="GO:0000156">
    <property type="term" value="F:phosphorelay response regulator activity"/>
    <property type="evidence" value="ECO:0007669"/>
    <property type="project" value="TreeGrafter"/>
</dbReference>
<evidence type="ECO:0000259" key="8">
    <source>
        <dbReference type="PROSITE" id="PS50110"/>
    </source>
</evidence>
<dbReference type="PROSITE" id="PS50110">
    <property type="entry name" value="RESPONSE_REGULATORY"/>
    <property type="match status" value="1"/>
</dbReference>
<evidence type="ECO:0000256" key="4">
    <source>
        <dbReference type="ARBA" id="ARBA00023125"/>
    </source>
</evidence>
<dbReference type="SMART" id="SM00421">
    <property type="entry name" value="HTH_LUXR"/>
    <property type="match status" value="1"/>
</dbReference>
<evidence type="ECO:0000313" key="9">
    <source>
        <dbReference type="EMBL" id="BAT26110.1"/>
    </source>
</evidence>
<evidence type="ECO:0000259" key="7">
    <source>
        <dbReference type="PROSITE" id="PS50043"/>
    </source>
</evidence>
<proteinExistence type="predicted"/>
<sequence length="282" mass="30211">MPSLSRIVVLVVDDSPDSLAVLTETLEREGADVLVARSGDAALGIVARVKPDIVLLDALMPGRDGFETCRALKADEGSAGIPVIFMTGLDETEHIVRAFSVGGVDYVTKPFAVAEVIARIKVHGRNASRSRLVQQALETSGRHLVATDAQGRVTWVSAEARNQLQPGATLVDDPHSLLPGAVVEAAGLTLNHLGACGPSEYLFELLETTRAIAPEEVLRQDFGLTSREAEVLIWLVRGKSNRDIATILNLSPRTVDKHLEAVFRKLGVENRTSAVALAVAKM</sequence>
<keyword evidence="4" id="KW-0238">DNA-binding</keyword>
<keyword evidence="5" id="KW-0804">Transcription</keyword>
<accession>A0A0P0YXA3</accession>
<evidence type="ECO:0000256" key="5">
    <source>
        <dbReference type="ARBA" id="ARBA00023163"/>
    </source>
</evidence>
<dbReference type="InterPro" id="IPR016032">
    <property type="entry name" value="Sig_transdc_resp-reg_C-effctor"/>
</dbReference>
<dbReference type="SMART" id="SM00448">
    <property type="entry name" value="REC"/>
    <property type="match status" value="1"/>
</dbReference>
<keyword evidence="2" id="KW-0902">Two-component regulatory system</keyword>
<dbReference type="GO" id="GO:0032993">
    <property type="term" value="C:protein-DNA complex"/>
    <property type="evidence" value="ECO:0007669"/>
    <property type="project" value="TreeGrafter"/>
</dbReference>
<dbReference type="Pfam" id="PF00072">
    <property type="entry name" value="Response_reg"/>
    <property type="match status" value="1"/>
</dbReference>
<dbReference type="PROSITE" id="PS00622">
    <property type="entry name" value="HTH_LUXR_1"/>
    <property type="match status" value="1"/>
</dbReference>
<dbReference type="GO" id="GO:0000976">
    <property type="term" value="F:transcription cis-regulatory region binding"/>
    <property type="evidence" value="ECO:0007669"/>
    <property type="project" value="TreeGrafter"/>
</dbReference>
<dbReference type="PANTHER" id="PTHR48111">
    <property type="entry name" value="REGULATOR OF RPOS"/>
    <property type="match status" value="1"/>
</dbReference>
<organism evidence="9">
    <name type="scientific">Aureimonas altamirensis</name>
    <dbReference type="NCBI Taxonomy" id="370622"/>
    <lineage>
        <taxon>Bacteria</taxon>
        <taxon>Pseudomonadati</taxon>
        <taxon>Pseudomonadota</taxon>
        <taxon>Alphaproteobacteria</taxon>
        <taxon>Hyphomicrobiales</taxon>
        <taxon>Aurantimonadaceae</taxon>
        <taxon>Aureimonas</taxon>
    </lineage>
</organism>
<reference evidence="9" key="1">
    <citation type="journal article" date="2015" name="Proc. Natl. Acad. Sci. U.S.A.">
        <title>Bacterial clade with the ribosomal RNA operon on a small plasmid rather than the chromosome.</title>
        <authorList>
            <person name="Anda M."/>
            <person name="Ohtsubo Y."/>
            <person name="Okubo T."/>
            <person name="Sugawara M."/>
            <person name="Nagata Y."/>
            <person name="Tsuda M."/>
            <person name="Minamisawa K."/>
            <person name="Mitsui H."/>
        </authorList>
    </citation>
    <scope>NUCLEOTIDE SEQUENCE</scope>
    <source>
        <strain evidence="9">DSM 21988</strain>
    </source>
</reference>
<dbReference type="SUPFAM" id="SSF46894">
    <property type="entry name" value="C-terminal effector domain of the bipartite response regulators"/>
    <property type="match status" value="1"/>
</dbReference>
<dbReference type="InterPro" id="IPR000792">
    <property type="entry name" value="Tscrpt_reg_LuxR_C"/>
</dbReference>
<evidence type="ECO:0000256" key="2">
    <source>
        <dbReference type="ARBA" id="ARBA00023012"/>
    </source>
</evidence>
<feature type="domain" description="HTH luxR-type" evidence="7">
    <location>
        <begin position="217"/>
        <end position="282"/>
    </location>
</feature>
<dbReference type="FunFam" id="1.10.10.10:FF:000153">
    <property type="entry name" value="LuxR family transcriptional regulator"/>
    <property type="match status" value="1"/>
</dbReference>
<protein>
    <submittedName>
        <fullName evidence="9">Two-component response regulator</fullName>
    </submittedName>
</protein>
<dbReference type="EMBL" id="LC066371">
    <property type="protein sequence ID" value="BAT26110.1"/>
    <property type="molecule type" value="Genomic_DNA"/>
</dbReference>
<feature type="domain" description="Response regulatory" evidence="8">
    <location>
        <begin position="8"/>
        <end position="124"/>
    </location>
</feature>
<dbReference type="CDD" id="cd06170">
    <property type="entry name" value="LuxR_C_like"/>
    <property type="match status" value="1"/>
</dbReference>
<keyword evidence="3" id="KW-0805">Transcription regulation</keyword>
<evidence type="ECO:0000256" key="3">
    <source>
        <dbReference type="ARBA" id="ARBA00023015"/>
    </source>
</evidence>
<dbReference type="AlphaFoldDB" id="A0A0P0YXA3"/>
<dbReference type="RefSeq" id="WP_060608012.1">
    <property type="nucleotide sequence ID" value="NZ_BBWQ01000018.1"/>
</dbReference>
<evidence type="ECO:0000256" key="1">
    <source>
        <dbReference type="ARBA" id="ARBA00022553"/>
    </source>
</evidence>
<dbReference type="CDD" id="cd19920">
    <property type="entry name" value="REC_PA4781-like"/>
    <property type="match status" value="1"/>
</dbReference>
<dbReference type="GO" id="GO:0005829">
    <property type="term" value="C:cytosol"/>
    <property type="evidence" value="ECO:0007669"/>
    <property type="project" value="TreeGrafter"/>
</dbReference>
<dbReference type="InterPro" id="IPR039420">
    <property type="entry name" value="WalR-like"/>
</dbReference>
<dbReference type="InterPro" id="IPR001789">
    <property type="entry name" value="Sig_transdc_resp-reg_receiver"/>
</dbReference>
<dbReference type="InterPro" id="IPR036388">
    <property type="entry name" value="WH-like_DNA-bd_sf"/>
</dbReference>
<dbReference type="Gene3D" id="3.40.50.2300">
    <property type="match status" value="1"/>
</dbReference>
<keyword evidence="1 6" id="KW-0597">Phosphoprotein</keyword>
<dbReference type="SUPFAM" id="SSF52172">
    <property type="entry name" value="CheY-like"/>
    <property type="match status" value="1"/>
</dbReference>
<evidence type="ECO:0000256" key="6">
    <source>
        <dbReference type="PROSITE-ProRule" id="PRU00169"/>
    </source>
</evidence>
<dbReference type="Gene3D" id="1.10.10.10">
    <property type="entry name" value="Winged helix-like DNA-binding domain superfamily/Winged helix DNA-binding domain"/>
    <property type="match status" value="1"/>
</dbReference>
<dbReference type="PRINTS" id="PR00038">
    <property type="entry name" value="HTHLUXR"/>
</dbReference>